<keyword evidence="3" id="KW-1185">Reference proteome</keyword>
<dbReference type="Gene3D" id="2.60.40.1180">
    <property type="entry name" value="Golgi alpha-mannosidase II"/>
    <property type="match status" value="1"/>
</dbReference>
<gene>
    <name evidence="4" type="primary">LOC103054599</name>
</gene>
<proteinExistence type="predicted"/>
<dbReference type="GO" id="GO:0005978">
    <property type="term" value="P:glycogen biosynthetic process"/>
    <property type="evidence" value="ECO:0007669"/>
    <property type="project" value="TreeGrafter"/>
</dbReference>
<organism evidence="3 4">
    <name type="scientific">Python bivittatus</name>
    <name type="common">Burmese python</name>
    <name type="synonym">Python molurus bivittatus</name>
    <dbReference type="NCBI Taxonomy" id="176946"/>
    <lineage>
        <taxon>Eukaryota</taxon>
        <taxon>Metazoa</taxon>
        <taxon>Chordata</taxon>
        <taxon>Craniata</taxon>
        <taxon>Vertebrata</taxon>
        <taxon>Euteleostomi</taxon>
        <taxon>Lepidosauria</taxon>
        <taxon>Squamata</taxon>
        <taxon>Bifurcata</taxon>
        <taxon>Unidentata</taxon>
        <taxon>Episquamata</taxon>
        <taxon>Toxicofera</taxon>
        <taxon>Serpentes</taxon>
        <taxon>Henophidia</taxon>
        <taxon>Pythonidae</taxon>
        <taxon>Python</taxon>
    </lineage>
</organism>
<feature type="non-terminal residue" evidence="4">
    <location>
        <position position="1"/>
    </location>
</feature>
<dbReference type="SUPFAM" id="SSF51011">
    <property type="entry name" value="Glycosyl hydrolase domain"/>
    <property type="match status" value="1"/>
</dbReference>
<evidence type="ECO:0000313" key="4">
    <source>
        <dbReference type="RefSeq" id="XP_007435178.1"/>
    </source>
</evidence>
<dbReference type="OrthoDB" id="196493at2759"/>
<dbReference type="FunFam" id="2.60.40.1180:FF:000014">
    <property type="entry name" value="1,4-alpha-glucan-branching enzyme"/>
    <property type="match status" value="1"/>
</dbReference>
<feature type="compositionally biased region" description="Polar residues" evidence="1">
    <location>
        <begin position="134"/>
        <end position="157"/>
    </location>
</feature>
<dbReference type="GO" id="GO:0043169">
    <property type="term" value="F:cation binding"/>
    <property type="evidence" value="ECO:0007669"/>
    <property type="project" value="InterPro"/>
</dbReference>
<sequence>NEFGHPEWLDFPRQGNNESYHYARRQFHLADDHLLRYRFLNVFDRDMNKLEERFGWLASPPAYVSETHESNKVIAYERANLLFIFNFHPSQSYTDYRVGVETPGKYKIALDSDAPEYGGHSRLDHTTEFFSQQCPHNHRSNSLLQPNALNESDGQSRGHQHTHHLKVYIPSRVAIVLQNMDIQI</sequence>
<dbReference type="GO" id="GO:0005737">
    <property type="term" value="C:cytoplasm"/>
    <property type="evidence" value="ECO:0007669"/>
    <property type="project" value="TreeGrafter"/>
</dbReference>
<evidence type="ECO:0000259" key="2">
    <source>
        <dbReference type="Pfam" id="PF02806"/>
    </source>
</evidence>
<reference evidence="4" key="1">
    <citation type="submission" date="2025-08" db="UniProtKB">
        <authorList>
            <consortium name="RefSeq"/>
        </authorList>
    </citation>
    <scope>IDENTIFICATION</scope>
    <source>
        <tissue evidence="4">Liver</tissue>
    </source>
</reference>
<dbReference type="Pfam" id="PF02806">
    <property type="entry name" value="Alpha-amylase_C"/>
    <property type="match status" value="1"/>
</dbReference>
<accession>A0A9F2R3F0</accession>
<feature type="region of interest" description="Disordered" evidence="1">
    <location>
        <begin position="134"/>
        <end position="162"/>
    </location>
</feature>
<name>A0A9F2R3F0_PYTBI</name>
<dbReference type="GO" id="GO:0003844">
    <property type="term" value="F:1,4-alpha-glucan branching enzyme activity"/>
    <property type="evidence" value="ECO:0007669"/>
    <property type="project" value="TreeGrafter"/>
</dbReference>
<evidence type="ECO:0000313" key="3">
    <source>
        <dbReference type="Proteomes" id="UP000695026"/>
    </source>
</evidence>
<dbReference type="InterPro" id="IPR006048">
    <property type="entry name" value="A-amylase/branching_C"/>
</dbReference>
<dbReference type="PANTHER" id="PTHR43651:SF3">
    <property type="entry name" value="1,4-ALPHA-GLUCAN-BRANCHING ENZYME"/>
    <property type="match status" value="1"/>
</dbReference>
<dbReference type="InterPro" id="IPR013780">
    <property type="entry name" value="Glyco_hydro_b"/>
</dbReference>
<dbReference type="KEGG" id="pbi:103054599"/>
<feature type="domain" description="Alpha-amylase/branching enzyme C-terminal all beta" evidence="2">
    <location>
        <begin position="63"/>
        <end position="140"/>
    </location>
</feature>
<dbReference type="Proteomes" id="UP000695026">
    <property type="component" value="Unplaced"/>
</dbReference>
<evidence type="ECO:0000256" key="1">
    <source>
        <dbReference type="SAM" id="MobiDB-lite"/>
    </source>
</evidence>
<dbReference type="Gene3D" id="3.20.20.80">
    <property type="entry name" value="Glycosidases"/>
    <property type="match status" value="1"/>
</dbReference>
<dbReference type="RefSeq" id="XP_007435178.1">
    <property type="nucleotide sequence ID" value="XM_007435116.2"/>
</dbReference>
<dbReference type="AlphaFoldDB" id="A0A9F2R3F0"/>
<dbReference type="PANTHER" id="PTHR43651">
    <property type="entry name" value="1,4-ALPHA-GLUCAN-BRANCHING ENZYME"/>
    <property type="match status" value="1"/>
</dbReference>
<dbReference type="GeneID" id="103054599"/>
<protein>
    <submittedName>
        <fullName evidence="4">1,4-alpha-glucan-branching enzyme-like</fullName>
    </submittedName>
</protein>